<dbReference type="InterPro" id="IPR010730">
    <property type="entry name" value="HET"/>
</dbReference>
<evidence type="ECO:0000259" key="1">
    <source>
        <dbReference type="Pfam" id="PF06985"/>
    </source>
</evidence>
<organism evidence="2 3">
    <name type="scientific">Aspergillus vadensis (strain CBS 113365 / IMI 142717 / IBT 24658)</name>
    <dbReference type="NCBI Taxonomy" id="1448311"/>
    <lineage>
        <taxon>Eukaryota</taxon>
        <taxon>Fungi</taxon>
        <taxon>Dikarya</taxon>
        <taxon>Ascomycota</taxon>
        <taxon>Pezizomycotina</taxon>
        <taxon>Eurotiomycetes</taxon>
        <taxon>Eurotiomycetidae</taxon>
        <taxon>Eurotiales</taxon>
        <taxon>Aspergillaceae</taxon>
        <taxon>Aspergillus</taxon>
        <taxon>Aspergillus subgen. Circumdati</taxon>
    </lineage>
</organism>
<reference evidence="2" key="1">
    <citation type="submission" date="2016-12" db="EMBL/GenBank/DDBJ databases">
        <title>The genomes of Aspergillus section Nigri reveals drivers in fungal speciation.</title>
        <authorList>
            <consortium name="DOE Joint Genome Institute"/>
            <person name="Vesth T.C."/>
            <person name="Nybo J."/>
            <person name="Theobald S."/>
            <person name="Brandl J."/>
            <person name="Frisvad J.C."/>
            <person name="Nielsen K.F."/>
            <person name="Lyhne E.K."/>
            <person name="Kogle M.E."/>
            <person name="Kuo A."/>
            <person name="Riley R."/>
            <person name="Clum A."/>
            <person name="Nolan M."/>
            <person name="Lipzen A."/>
            <person name="Salamov A."/>
            <person name="Henrissat B."/>
            <person name="Wiebenga A."/>
            <person name="De Vries R.P."/>
            <person name="Grigoriev I.V."/>
            <person name="Mortensen U.H."/>
            <person name="Andersen M.R."/>
            <person name="Baker S.E."/>
        </authorList>
    </citation>
    <scope>NUCLEOTIDE SEQUENCE [LARGE SCALE GENOMIC DNA]</scope>
    <source>
        <strain evidence="2">CBS 113365</strain>
    </source>
</reference>
<proteinExistence type="predicted"/>
<keyword evidence="3" id="KW-1185">Reference proteome</keyword>
<dbReference type="AlphaFoldDB" id="A0A319C0F8"/>
<dbReference type="PANTHER" id="PTHR24148">
    <property type="entry name" value="ANKYRIN REPEAT DOMAIN-CONTAINING PROTEIN 39 HOMOLOG-RELATED"/>
    <property type="match status" value="1"/>
</dbReference>
<dbReference type="EMBL" id="KZ821625">
    <property type="protein sequence ID" value="PYH68918.1"/>
    <property type="molecule type" value="Genomic_DNA"/>
</dbReference>
<gene>
    <name evidence="2" type="ORF">BO88DRAFT_463251</name>
</gene>
<name>A0A319C0F8_ASPVC</name>
<evidence type="ECO:0000313" key="3">
    <source>
        <dbReference type="Proteomes" id="UP000248405"/>
    </source>
</evidence>
<sequence length="668" mass="76407">MSQSEDFYQKLNSRPRQIRLLTIEPGKWTRAIQCTLRQTSLSSAGQYETLSYAWGDPAVTKTIIVDKKPFQVTVNLASALRHLRRDTPRTMWIDAICINQMDLEERASQVSFMRDIYQRSVSTVIWLGEGDDRVKSSFKLARRFRQKNREDRPWHPKSILLLHKLIGNKHGYRSLEFLTTEVLMRPWWTRAWVLQEAVVSKRPIIKFGHEEIEWYYLWWLASGLVGGMNSRFLSAPESAGTLKEVLKIQKMRVALKQKRQIPLAQLVAWNRRQRSTDARDKIFSLLGLVSDTPVYCLRPNYSASNKLVNVCLGLVEQSIGEGSLNIICMCQGSEKPNWPSWVPDWDVHSSQNAEIAYPLISSLADQGRTDIAGWNNGPLSSDYDASRSLAPKYNLLRSPLALRVAGVCVDTIHRLADTNHPDKRKQWCSKRPDPWENLLLSYFRCPSIIRQVSNWRYVGKERRPWARNVLLYAKETYQDVRAYVNPDDEFILEWSRLMHEVKRSGYECGYVSGGSFANAYFRTLITDVMFTGNRRKGVFDPLYADLQAGSAVGRGDKNTGFEDTGDCLNGDVGRSYVFAITCVSTIKRATSYRRLMISSKRYIGLVPAKAQEGDLICVLFGCSVPVILRKQGDNYTFIGESYVHGIMDGEAIEMMHEGSLVEEKFTLI</sequence>
<dbReference type="InterPro" id="IPR052895">
    <property type="entry name" value="HetReg/Transcr_Mod"/>
</dbReference>
<dbReference type="Pfam" id="PF26639">
    <property type="entry name" value="Het-6_barrel"/>
    <property type="match status" value="1"/>
</dbReference>
<dbReference type="Proteomes" id="UP000248405">
    <property type="component" value="Unassembled WGS sequence"/>
</dbReference>
<evidence type="ECO:0000313" key="2">
    <source>
        <dbReference type="EMBL" id="PYH68918.1"/>
    </source>
</evidence>
<protein>
    <submittedName>
        <fullName evidence="2">HET-domain-containing protein</fullName>
    </submittedName>
</protein>
<dbReference type="OrthoDB" id="2157530at2759"/>
<dbReference type="PANTHER" id="PTHR24148:SF64">
    <property type="entry name" value="HETEROKARYON INCOMPATIBILITY DOMAIN-CONTAINING PROTEIN"/>
    <property type="match status" value="1"/>
</dbReference>
<dbReference type="Pfam" id="PF06985">
    <property type="entry name" value="HET"/>
    <property type="match status" value="1"/>
</dbReference>
<dbReference type="GeneID" id="37215841"/>
<feature type="domain" description="Heterokaryon incompatibility" evidence="1">
    <location>
        <begin position="47"/>
        <end position="196"/>
    </location>
</feature>
<accession>A0A319C0F8</accession>
<dbReference type="RefSeq" id="XP_025562712.1">
    <property type="nucleotide sequence ID" value="XM_025711249.1"/>
</dbReference>